<organism evidence="3 4">
    <name type="scientific">Roseateles puraquae</name>
    <dbReference type="NCBI Taxonomy" id="431059"/>
    <lineage>
        <taxon>Bacteria</taxon>
        <taxon>Pseudomonadati</taxon>
        <taxon>Pseudomonadota</taxon>
        <taxon>Betaproteobacteria</taxon>
        <taxon>Burkholderiales</taxon>
        <taxon>Sphaerotilaceae</taxon>
        <taxon>Roseateles</taxon>
    </lineage>
</organism>
<dbReference type="Pfam" id="PF14534">
    <property type="entry name" value="DUF4440"/>
    <property type="match status" value="1"/>
</dbReference>
<feature type="signal peptide" evidence="1">
    <location>
        <begin position="1"/>
        <end position="20"/>
    </location>
</feature>
<feature type="domain" description="DUF4440" evidence="2">
    <location>
        <begin position="47"/>
        <end position="155"/>
    </location>
</feature>
<dbReference type="OrthoDB" id="953853at2"/>
<dbReference type="Gene3D" id="3.10.450.50">
    <property type="match status" value="1"/>
</dbReference>
<dbReference type="SUPFAM" id="SSF54427">
    <property type="entry name" value="NTF2-like"/>
    <property type="match status" value="1"/>
</dbReference>
<feature type="chain" id="PRO_5012874613" description="DUF4440 domain-containing protein" evidence="1">
    <location>
        <begin position="21"/>
        <end position="164"/>
    </location>
</feature>
<comment type="caution">
    <text evidence="3">The sequence shown here is derived from an EMBL/GenBank/DDBJ whole genome shotgun (WGS) entry which is preliminary data.</text>
</comment>
<evidence type="ECO:0000259" key="2">
    <source>
        <dbReference type="Pfam" id="PF14534"/>
    </source>
</evidence>
<reference evidence="3 4" key="1">
    <citation type="journal article" date="2007" name="Int. J. Syst. Evol. Microbiol.">
        <title>Description of Pelomonas aquatica sp. nov. and Pelomonas puraquae sp. nov., isolated from industrial and haemodialysis water.</title>
        <authorList>
            <person name="Gomila M."/>
            <person name="Bowien B."/>
            <person name="Falsen E."/>
            <person name="Moore E.R."/>
            <person name="Lalucat J."/>
        </authorList>
    </citation>
    <scope>NUCLEOTIDE SEQUENCE [LARGE SCALE GENOMIC DNA]</scope>
    <source>
        <strain evidence="3 4">CCUG 52769</strain>
    </source>
</reference>
<dbReference type="EMBL" id="NISI01000002">
    <property type="protein sequence ID" value="OWR04902.1"/>
    <property type="molecule type" value="Genomic_DNA"/>
</dbReference>
<evidence type="ECO:0000313" key="4">
    <source>
        <dbReference type="Proteomes" id="UP000197446"/>
    </source>
</evidence>
<protein>
    <recommendedName>
        <fullName evidence="2">DUF4440 domain-containing protein</fullName>
    </recommendedName>
</protein>
<evidence type="ECO:0000256" key="1">
    <source>
        <dbReference type="SAM" id="SignalP"/>
    </source>
</evidence>
<accession>A0A254NDE1</accession>
<keyword evidence="1" id="KW-0732">Signal</keyword>
<dbReference type="AlphaFoldDB" id="A0A254NDE1"/>
<dbReference type="InterPro" id="IPR027843">
    <property type="entry name" value="DUF4440"/>
</dbReference>
<dbReference type="PROSITE" id="PS51257">
    <property type="entry name" value="PROKAR_LIPOPROTEIN"/>
    <property type="match status" value="1"/>
</dbReference>
<gene>
    <name evidence="3" type="ORF">CDO81_08690</name>
</gene>
<evidence type="ECO:0000313" key="3">
    <source>
        <dbReference type="EMBL" id="OWR04902.1"/>
    </source>
</evidence>
<dbReference type="RefSeq" id="WP_088483038.1">
    <property type="nucleotide sequence ID" value="NZ_NISI01000002.1"/>
</dbReference>
<dbReference type="Proteomes" id="UP000197446">
    <property type="component" value="Unassembled WGS sequence"/>
</dbReference>
<name>A0A254NDE1_9BURK</name>
<keyword evidence="4" id="KW-1185">Reference proteome</keyword>
<sequence>MTPHCRSRRLLALLAGLLMAALGGCATTPPAPPACDQPEAQCTGEVLEALQAWQDAYNRRDPVALRRLYAPGALITDDEFSAVPKSGEGVPVFFDDLARRPSARMRWVIGNLNFFGNTAVRSGECEFDEELDGKIVTRPVRYSLAYQRFDGEWLIVLQHLTIRP</sequence>
<dbReference type="InterPro" id="IPR032710">
    <property type="entry name" value="NTF2-like_dom_sf"/>
</dbReference>
<proteinExistence type="predicted"/>